<dbReference type="InterPro" id="IPR000719">
    <property type="entry name" value="Prot_kinase_dom"/>
</dbReference>
<feature type="region of interest" description="Disordered" evidence="1">
    <location>
        <begin position="864"/>
        <end position="895"/>
    </location>
</feature>
<reference evidence="2 3" key="1">
    <citation type="submission" date="2016-07" db="EMBL/GenBank/DDBJ databases">
        <title>Enhancement of antibiotic productionsby engineered nitrateutilization in actinobacteria.</title>
        <authorList>
            <person name="Meng S.C."/>
        </authorList>
    </citation>
    <scope>NUCLEOTIDE SEQUENCE [LARGE SCALE GENOMIC DNA]</scope>
    <source>
        <strain evidence="2 3">NRRL 2936</strain>
    </source>
</reference>
<dbReference type="NCBIfam" id="NF038151">
    <property type="entry name" value="lanthi_synth_III"/>
    <property type="match status" value="1"/>
</dbReference>
<dbReference type="InterPro" id="IPR011009">
    <property type="entry name" value="Kinase-like_dom_sf"/>
</dbReference>
<protein>
    <submittedName>
        <fullName evidence="2">Uncharacterized protein</fullName>
    </submittedName>
</protein>
<dbReference type="AlphaFoldDB" id="A0A1B1M1M7"/>
<feature type="compositionally biased region" description="Pro residues" evidence="1">
    <location>
        <begin position="886"/>
        <end position="895"/>
    </location>
</feature>
<organism evidence="2 3">
    <name type="scientific">Streptomyces lincolnensis</name>
    <dbReference type="NCBI Taxonomy" id="1915"/>
    <lineage>
        <taxon>Bacteria</taxon>
        <taxon>Bacillati</taxon>
        <taxon>Actinomycetota</taxon>
        <taxon>Actinomycetes</taxon>
        <taxon>Kitasatosporales</taxon>
        <taxon>Streptomycetaceae</taxon>
        <taxon>Streptomyces</taxon>
    </lineage>
</organism>
<dbReference type="Proteomes" id="UP000092598">
    <property type="component" value="Chromosome"/>
</dbReference>
<dbReference type="Gene3D" id="1.10.510.10">
    <property type="entry name" value="Transferase(Phosphotransferase) domain 1"/>
    <property type="match status" value="1"/>
</dbReference>
<dbReference type="PROSITE" id="PS50011">
    <property type="entry name" value="PROTEIN_KINASE_DOM"/>
    <property type="match status" value="1"/>
</dbReference>
<name>A0A1B1M1M7_STRLN</name>
<dbReference type="PATRIC" id="fig|1915.4.peg.141"/>
<dbReference type="OrthoDB" id="1492512at2"/>
<dbReference type="PANTHER" id="PTHR44167:SF31">
    <property type="entry name" value="PROTEIN CBG02007"/>
    <property type="match status" value="1"/>
</dbReference>
<dbReference type="EMBL" id="CP016438">
    <property type="protein sequence ID" value="ANS62327.1"/>
    <property type="molecule type" value="Genomic_DNA"/>
</dbReference>
<dbReference type="InterPro" id="IPR057929">
    <property type="entry name" value="RamC_N"/>
</dbReference>
<evidence type="ECO:0000313" key="3">
    <source>
        <dbReference type="Proteomes" id="UP000092598"/>
    </source>
</evidence>
<dbReference type="SMART" id="SM01260">
    <property type="entry name" value="LANC_like"/>
    <property type="match status" value="1"/>
</dbReference>
<dbReference type="KEGG" id="sls:SLINC_0103"/>
<proteinExistence type="predicted"/>
<evidence type="ECO:0000313" key="2">
    <source>
        <dbReference type="EMBL" id="ANS62327.1"/>
    </source>
</evidence>
<evidence type="ECO:0000256" key="1">
    <source>
        <dbReference type="SAM" id="MobiDB-lite"/>
    </source>
</evidence>
<dbReference type="GO" id="GO:0005524">
    <property type="term" value="F:ATP binding"/>
    <property type="evidence" value="ECO:0007669"/>
    <property type="project" value="InterPro"/>
</dbReference>
<dbReference type="RefSeq" id="WP_067425274.1">
    <property type="nucleotide sequence ID" value="NZ_CP016438.1"/>
</dbReference>
<dbReference type="InterPro" id="IPR007822">
    <property type="entry name" value="LANC-like"/>
</dbReference>
<dbReference type="SMART" id="SM00220">
    <property type="entry name" value="S_TKc"/>
    <property type="match status" value="1"/>
</dbReference>
<dbReference type="Pfam" id="PF00069">
    <property type="entry name" value="Pkinase"/>
    <property type="match status" value="1"/>
</dbReference>
<dbReference type="SUPFAM" id="SSF56112">
    <property type="entry name" value="Protein kinase-like (PK-like)"/>
    <property type="match status" value="1"/>
</dbReference>
<dbReference type="STRING" id="1915.SLINC_0103"/>
<dbReference type="Pfam" id="PF25816">
    <property type="entry name" value="RamC_N"/>
    <property type="match status" value="1"/>
</dbReference>
<dbReference type="InterPro" id="IPR053524">
    <property type="entry name" value="Aerial_hyphae_peptide-synth"/>
</dbReference>
<dbReference type="PANTHER" id="PTHR44167">
    <property type="entry name" value="OVARIAN-SPECIFIC SERINE/THREONINE-PROTEIN KINASE LOK-RELATED"/>
    <property type="match status" value="1"/>
</dbReference>
<dbReference type="GO" id="GO:0004674">
    <property type="term" value="F:protein serine/threonine kinase activity"/>
    <property type="evidence" value="ECO:0007669"/>
    <property type="project" value="TreeGrafter"/>
</dbReference>
<dbReference type="Gene3D" id="1.50.10.20">
    <property type="match status" value="1"/>
</dbReference>
<dbReference type="GO" id="GO:0031179">
    <property type="term" value="P:peptide modification"/>
    <property type="evidence" value="ECO:0007669"/>
    <property type="project" value="InterPro"/>
</dbReference>
<gene>
    <name evidence="2" type="ORF">SLINC_0103</name>
</gene>
<accession>A0A1B1M1M7</accession>
<dbReference type="CDD" id="cd04791">
    <property type="entry name" value="LanC_SerThrkinase"/>
    <property type="match status" value="1"/>
</dbReference>
<dbReference type="GO" id="GO:0005737">
    <property type="term" value="C:cytoplasm"/>
    <property type="evidence" value="ECO:0007669"/>
    <property type="project" value="TreeGrafter"/>
</dbReference>
<keyword evidence="3" id="KW-1185">Reference proteome</keyword>
<sequence>MEHLFYVQAHPDYYRPLHESRETGQVYRASGVPEDWDHKSMSFWSVHKPPGTVIATHGWKVHVSARISRAQQVLDTAAAVCVRHGIPFKHLASFQFFVMLHHKHAPREQNGKFIAIYPPDEELARRVMESLHSELADEQGPYILGDRRWADSKVVSYRYGAFENLPAVQPDGSEVLMVPDGTGALVPDVRGISFSLPEGITDPFSGDPPADRARRTSRSVSFGGMKFDRVIRHSNGGGAYAATLHDTGQRVFVKEARAHSGLFPDGTGASAHLEHEERVLRELAKRAPGLAPNPVAFFDRWEHSYLVTEFVPGVSLFQWVAQYHPGFTIAPDADYYRTYWRRCAHVLGQVSDALDRLHAAGFVFLDVSPRNVLVDDSDTVRLIDFETAAEAGRPGPLFGTPGYFPTMPHDQLVRRMESDPEYCDRYGLAGLAQLLTFGMKHHVTQREPAAFHHLHSVTRKASGRPVPAALWERATAFASLDALSTVPTPGQVDEAPWRSLRTLRDAVADDLVDMADPGGTVIFPTVPRGYYTNRHGVLYGTAGVLHALHAAGRDIPPDVRERFRTESLESRGRSAPGLHSGLAGIAWVLAELGALEEADALLAEATRSPLLERSATLADGLAGVALAHLALFGHDGDQRHVETARELRSRIPSGSALGEKLETAGVTGLLHGRVGVALLDHYLHRLCDDGTALRDGLRLLREEAEAAAPYPGGGIAFRVSDEDQRLYPYLYRGSAGFSFVAARYLPFADDDLRTAVAEAVRATTVATTYYAGLYEGQAGLVLALADQADITATPATRDAALEAARSLFGHAVSGPAGVRFHGEYHMRFTADLWSGSAGVLLALTRLLDGARDVFFTVDALVPSANPVSSPHAGEGSGPPTAEDRTTPPPQKGSPP</sequence>
<dbReference type="SUPFAM" id="SSF158745">
    <property type="entry name" value="LanC-like"/>
    <property type="match status" value="1"/>
</dbReference>
<dbReference type="InterPro" id="IPR058053">
    <property type="entry name" value="RamC_C"/>
</dbReference>